<dbReference type="InterPro" id="IPR002716">
    <property type="entry name" value="PIN_dom"/>
</dbReference>
<dbReference type="Pfam" id="PF01850">
    <property type="entry name" value="PIN"/>
    <property type="match status" value="1"/>
</dbReference>
<keyword evidence="6 8" id="KW-0460">Magnesium</keyword>
<keyword evidence="11" id="KW-1185">Reference proteome</keyword>
<dbReference type="HAMAP" id="MF_00265">
    <property type="entry name" value="VapC_Nob1"/>
    <property type="match status" value="1"/>
</dbReference>
<dbReference type="GO" id="GO:0000287">
    <property type="term" value="F:magnesium ion binding"/>
    <property type="evidence" value="ECO:0007669"/>
    <property type="project" value="UniProtKB-UniRule"/>
</dbReference>
<dbReference type="InterPro" id="IPR029060">
    <property type="entry name" value="PIN-like_dom_sf"/>
</dbReference>
<comment type="function">
    <text evidence="8">Toxic component of a toxin-antitoxin (TA) system. An RNase.</text>
</comment>
<feature type="domain" description="PIN" evidence="9">
    <location>
        <begin position="2"/>
        <end position="121"/>
    </location>
</feature>
<feature type="binding site" evidence="8">
    <location>
        <position position="103"/>
    </location>
    <ligand>
        <name>Mg(2+)</name>
        <dbReference type="ChEBI" id="CHEBI:18420"/>
    </ligand>
</feature>
<dbReference type="InterPro" id="IPR050556">
    <property type="entry name" value="Type_II_TA_system_RNase"/>
</dbReference>
<evidence type="ECO:0000259" key="9">
    <source>
        <dbReference type="Pfam" id="PF01850"/>
    </source>
</evidence>
<dbReference type="CDD" id="cd18731">
    <property type="entry name" value="PIN_NgFitB-like"/>
    <property type="match status" value="1"/>
</dbReference>
<keyword evidence="2 8" id="KW-1277">Toxin-antitoxin system</keyword>
<dbReference type="PANTHER" id="PTHR33653">
    <property type="entry name" value="RIBONUCLEASE VAPC2"/>
    <property type="match status" value="1"/>
</dbReference>
<organism evidence="10 11">
    <name type="scientific">Knoellia remsis</name>
    <dbReference type="NCBI Taxonomy" id="407159"/>
    <lineage>
        <taxon>Bacteria</taxon>
        <taxon>Bacillati</taxon>
        <taxon>Actinomycetota</taxon>
        <taxon>Actinomycetes</taxon>
        <taxon>Micrococcales</taxon>
        <taxon>Intrasporangiaceae</taxon>
        <taxon>Knoellia</taxon>
    </lineage>
</organism>
<accession>A0A2T0UUE4</accession>
<gene>
    <name evidence="8" type="primary">vapC</name>
    <name evidence="10" type="ORF">BCF74_10522</name>
</gene>
<dbReference type="Gene3D" id="3.40.50.1010">
    <property type="entry name" value="5'-nuclease"/>
    <property type="match status" value="1"/>
</dbReference>
<evidence type="ECO:0000256" key="5">
    <source>
        <dbReference type="ARBA" id="ARBA00022801"/>
    </source>
</evidence>
<reference evidence="10 11" key="1">
    <citation type="submission" date="2018-03" db="EMBL/GenBank/DDBJ databases">
        <title>Genomic Encyclopedia of Archaeal and Bacterial Type Strains, Phase II (KMG-II): from individual species to whole genera.</title>
        <authorList>
            <person name="Goeker M."/>
        </authorList>
    </citation>
    <scope>NUCLEOTIDE SEQUENCE [LARGE SCALE GENOMIC DNA]</scope>
    <source>
        <strain evidence="10 11">ATCC BAA-1496</strain>
    </source>
</reference>
<evidence type="ECO:0000256" key="4">
    <source>
        <dbReference type="ARBA" id="ARBA00022723"/>
    </source>
</evidence>
<dbReference type="OrthoDB" id="9804823at2"/>
<name>A0A2T0UUE4_9MICO</name>
<dbReference type="SUPFAM" id="SSF88723">
    <property type="entry name" value="PIN domain-like"/>
    <property type="match status" value="1"/>
</dbReference>
<evidence type="ECO:0000256" key="2">
    <source>
        <dbReference type="ARBA" id="ARBA00022649"/>
    </source>
</evidence>
<evidence type="ECO:0000256" key="1">
    <source>
        <dbReference type="ARBA" id="ARBA00001946"/>
    </source>
</evidence>
<dbReference type="GO" id="GO:0016787">
    <property type="term" value="F:hydrolase activity"/>
    <property type="evidence" value="ECO:0007669"/>
    <property type="project" value="UniProtKB-KW"/>
</dbReference>
<dbReference type="GO" id="GO:0004540">
    <property type="term" value="F:RNA nuclease activity"/>
    <property type="evidence" value="ECO:0007669"/>
    <property type="project" value="InterPro"/>
</dbReference>
<proteinExistence type="inferred from homology"/>
<dbReference type="Proteomes" id="UP000237822">
    <property type="component" value="Unassembled WGS sequence"/>
</dbReference>
<sequence length="139" mass="15429">MIILDTNVVSETMRPAPDPRVIAWIDALSWRDSHITVITAGELWQGVFGLPPGRRRDVVGEKVDLALMSYEGRVAPVDDRAAPHFAQIRADRRRAGRPIRTSDAWIAAVCRRYDVPLATRNVTDFDGTGIAVVNPWDGP</sequence>
<dbReference type="GO" id="GO:0090729">
    <property type="term" value="F:toxin activity"/>
    <property type="evidence" value="ECO:0007669"/>
    <property type="project" value="UniProtKB-KW"/>
</dbReference>
<dbReference type="EMBL" id="PVTI01000005">
    <property type="protein sequence ID" value="PRY61467.1"/>
    <property type="molecule type" value="Genomic_DNA"/>
</dbReference>
<evidence type="ECO:0000256" key="3">
    <source>
        <dbReference type="ARBA" id="ARBA00022722"/>
    </source>
</evidence>
<feature type="binding site" evidence="8">
    <location>
        <position position="5"/>
    </location>
    <ligand>
        <name>Mg(2+)</name>
        <dbReference type="ChEBI" id="CHEBI:18420"/>
    </ligand>
</feature>
<evidence type="ECO:0000256" key="7">
    <source>
        <dbReference type="ARBA" id="ARBA00038093"/>
    </source>
</evidence>
<keyword evidence="4 8" id="KW-0479">Metal-binding</keyword>
<keyword evidence="5 8" id="KW-0378">Hydrolase</keyword>
<evidence type="ECO:0000256" key="6">
    <source>
        <dbReference type="ARBA" id="ARBA00022842"/>
    </source>
</evidence>
<evidence type="ECO:0000256" key="8">
    <source>
        <dbReference type="HAMAP-Rule" id="MF_00265"/>
    </source>
</evidence>
<dbReference type="PANTHER" id="PTHR33653:SF1">
    <property type="entry name" value="RIBONUCLEASE VAPC2"/>
    <property type="match status" value="1"/>
</dbReference>
<evidence type="ECO:0000313" key="10">
    <source>
        <dbReference type="EMBL" id="PRY61467.1"/>
    </source>
</evidence>
<dbReference type="AlphaFoldDB" id="A0A2T0UUE4"/>
<comment type="similarity">
    <text evidence="7 8">Belongs to the PINc/VapC protein family.</text>
</comment>
<comment type="caution">
    <text evidence="10">The sequence shown here is derived from an EMBL/GenBank/DDBJ whole genome shotgun (WGS) entry which is preliminary data.</text>
</comment>
<dbReference type="RefSeq" id="WP_106296738.1">
    <property type="nucleotide sequence ID" value="NZ_PVTI01000005.1"/>
</dbReference>
<comment type="cofactor">
    <cofactor evidence="1 8">
        <name>Mg(2+)</name>
        <dbReference type="ChEBI" id="CHEBI:18420"/>
    </cofactor>
</comment>
<protein>
    <recommendedName>
        <fullName evidence="8">Ribonuclease VapC</fullName>
        <shortName evidence="8">RNase VapC</shortName>
        <ecNumber evidence="8">3.1.-.-</ecNumber>
    </recommendedName>
    <alternativeName>
        <fullName evidence="8">Toxin VapC</fullName>
    </alternativeName>
</protein>
<keyword evidence="3 8" id="KW-0540">Nuclease</keyword>
<dbReference type="EC" id="3.1.-.-" evidence="8"/>
<keyword evidence="8" id="KW-0800">Toxin</keyword>
<dbReference type="InterPro" id="IPR022907">
    <property type="entry name" value="VapC_family"/>
</dbReference>
<evidence type="ECO:0000313" key="11">
    <source>
        <dbReference type="Proteomes" id="UP000237822"/>
    </source>
</evidence>